<proteinExistence type="predicted"/>
<dbReference type="Proteomes" id="UP000887577">
    <property type="component" value="Unplaced"/>
</dbReference>
<protein>
    <submittedName>
        <fullName evidence="3">Uncharacterized protein</fullName>
    </submittedName>
</protein>
<dbReference type="AlphaFoldDB" id="A0A914YG46"/>
<organism evidence="2 3">
    <name type="scientific">Panagrolaimus superbus</name>
    <dbReference type="NCBI Taxonomy" id="310955"/>
    <lineage>
        <taxon>Eukaryota</taxon>
        <taxon>Metazoa</taxon>
        <taxon>Ecdysozoa</taxon>
        <taxon>Nematoda</taxon>
        <taxon>Chromadorea</taxon>
        <taxon>Rhabditida</taxon>
        <taxon>Tylenchina</taxon>
        <taxon>Panagrolaimomorpha</taxon>
        <taxon>Panagrolaimoidea</taxon>
        <taxon>Panagrolaimidae</taxon>
        <taxon>Panagrolaimus</taxon>
    </lineage>
</organism>
<accession>A0A914YG46</accession>
<feature type="compositionally biased region" description="Acidic residues" evidence="1">
    <location>
        <begin position="32"/>
        <end position="42"/>
    </location>
</feature>
<evidence type="ECO:0000256" key="1">
    <source>
        <dbReference type="SAM" id="MobiDB-lite"/>
    </source>
</evidence>
<sequence length="115" mass="12995">MSLQAPSRHHNNHAMRFPDKNYEIPDATISNESDDDEKEGDDFVSVKKTDLKKLVASENAAFDTLETVLDNLPKRRNKRNDIADFFKKLGRSTTKRIKTLIPVVASGLIARALKN</sequence>
<dbReference type="WBParaSite" id="PSU_v2.g18419.t1">
    <property type="protein sequence ID" value="PSU_v2.g18419.t1"/>
    <property type="gene ID" value="PSU_v2.g18419"/>
</dbReference>
<name>A0A914YG46_9BILA</name>
<reference evidence="3" key="1">
    <citation type="submission" date="2022-11" db="UniProtKB">
        <authorList>
            <consortium name="WormBaseParasite"/>
        </authorList>
    </citation>
    <scope>IDENTIFICATION</scope>
</reference>
<feature type="region of interest" description="Disordered" evidence="1">
    <location>
        <begin position="1"/>
        <end position="42"/>
    </location>
</feature>
<evidence type="ECO:0000313" key="2">
    <source>
        <dbReference type="Proteomes" id="UP000887577"/>
    </source>
</evidence>
<keyword evidence="2" id="KW-1185">Reference proteome</keyword>
<evidence type="ECO:0000313" key="3">
    <source>
        <dbReference type="WBParaSite" id="PSU_v2.g18419.t1"/>
    </source>
</evidence>